<accession>M9R8X1</accession>
<dbReference type="SUPFAM" id="SSF52540">
    <property type="entry name" value="P-loop containing nucleoside triphosphate hydrolases"/>
    <property type="match status" value="1"/>
</dbReference>
<dbReference type="InterPro" id="IPR032823">
    <property type="entry name" value="BCA_ABC_TP_C"/>
</dbReference>
<dbReference type="GO" id="GO:0015808">
    <property type="term" value="P:L-alanine transport"/>
    <property type="evidence" value="ECO:0007669"/>
    <property type="project" value="TreeGrafter"/>
</dbReference>
<evidence type="ECO:0000313" key="6">
    <source>
        <dbReference type="Proteomes" id="UP000005307"/>
    </source>
</evidence>
<dbReference type="InterPro" id="IPR051120">
    <property type="entry name" value="ABC_AA/LPS_Transport"/>
</dbReference>
<dbReference type="Pfam" id="PF12399">
    <property type="entry name" value="BCA_ABC_TP_C"/>
    <property type="match status" value="1"/>
</dbReference>
<dbReference type="InterPro" id="IPR003593">
    <property type="entry name" value="AAA+_ATPase"/>
</dbReference>
<sequence length="243" mass="25763">MPPAPLLSMTGINKSFGAVVIAEDLDLQVADGEGLGIIGPNGAGKSTLFNLITGDQPVNKGKILLGDVDITRTRPHARCCAGIGRSYQIPNPFGQMSVFENVLTASVFGDAQSEKAGAAKTVKILELTGLIGQANTTAGKLTLLQRKRLEMARSLATSPRILLLDEIAGGLTEGEVQALIGTIKDIRRTGIALVWIEHIVHALLATVDRLIVLNGGRIIAEGDPHEVMRSAEVQRIYMGVEPT</sequence>
<name>M9R8X1_9RHOB</name>
<dbReference type="HOGENOM" id="CLU_000604_1_2_5"/>
<dbReference type="EMBL" id="CP003740">
    <property type="protein sequence ID" value="AGI68662.1"/>
    <property type="molecule type" value="Genomic_DNA"/>
</dbReference>
<evidence type="ECO:0000256" key="3">
    <source>
        <dbReference type="ARBA" id="ARBA00022840"/>
    </source>
</evidence>
<dbReference type="STRING" id="391626.OAN307_c31280"/>
<keyword evidence="3 5" id="KW-0067">ATP-binding</keyword>
<dbReference type="AlphaFoldDB" id="M9R8X1"/>
<dbReference type="GO" id="GO:0015188">
    <property type="term" value="F:L-isoleucine transmembrane transporter activity"/>
    <property type="evidence" value="ECO:0007669"/>
    <property type="project" value="TreeGrafter"/>
</dbReference>
<dbReference type="Gene3D" id="3.40.50.300">
    <property type="entry name" value="P-loop containing nucleotide triphosphate hydrolases"/>
    <property type="match status" value="1"/>
</dbReference>
<dbReference type="Proteomes" id="UP000005307">
    <property type="component" value="Chromosome"/>
</dbReference>
<dbReference type="GO" id="GO:0016887">
    <property type="term" value="F:ATP hydrolysis activity"/>
    <property type="evidence" value="ECO:0007669"/>
    <property type="project" value="InterPro"/>
</dbReference>
<dbReference type="KEGG" id="oat:OAN307_c31280"/>
<dbReference type="RefSeq" id="WP_015500643.1">
    <property type="nucleotide sequence ID" value="NC_020911.1"/>
</dbReference>
<evidence type="ECO:0000313" key="5">
    <source>
        <dbReference type="EMBL" id="AGI68662.1"/>
    </source>
</evidence>
<dbReference type="CDD" id="cd03219">
    <property type="entry name" value="ABC_Mj1267_LivG_branched"/>
    <property type="match status" value="1"/>
</dbReference>
<feature type="domain" description="ABC transporter" evidence="4">
    <location>
        <begin position="7"/>
        <end position="240"/>
    </location>
</feature>
<dbReference type="PROSITE" id="PS50893">
    <property type="entry name" value="ABC_TRANSPORTER_2"/>
    <property type="match status" value="1"/>
</dbReference>
<dbReference type="OrthoDB" id="9806149at2"/>
<gene>
    <name evidence="5" type="ORF">OAN307_c31280</name>
</gene>
<dbReference type="GO" id="GO:0005304">
    <property type="term" value="F:L-valine transmembrane transporter activity"/>
    <property type="evidence" value="ECO:0007669"/>
    <property type="project" value="TreeGrafter"/>
</dbReference>
<evidence type="ECO:0000259" key="4">
    <source>
        <dbReference type="PROSITE" id="PS50893"/>
    </source>
</evidence>
<protein>
    <submittedName>
        <fullName evidence="5">ABC-transporter ATP-binding protein</fullName>
    </submittedName>
</protein>
<keyword evidence="6" id="KW-1185">Reference proteome</keyword>
<dbReference type="GO" id="GO:0015192">
    <property type="term" value="F:L-phenylalanine transmembrane transporter activity"/>
    <property type="evidence" value="ECO:0007669"/>
    <property type="project" value="TreeGrafter"/>
</dbReference>
<dbReference type="Pfam" id="PF00005">
    <property type="entry name" value="ABC_tran"/>
    <property type="match status" value="1"/>
</dbReference>
<dbReference type="GO" id="GO:1903806">
    <property type="term" value="P:L-isoleucine import across plasma membrane"/>
    <property type="evidence" value="ECO:0007669"/>
    <property type="project" value="TreeGrafter"/>
</dbReference>
<evidence type="ECO:0000256" key="1">
    <source>
        <dbReference type="ARBA" id="ARBA00022448"/>
    </source>
</evidence>
<dbReference type="GO" id="GO:1903805">
    <property type="term" value="P:L-valine import across plasma membrane"/>
    <property type="evidence" value="ECO:0007669"/>
    <property type="project" value="TreeGrafter"/>
</dbReference>
<dbReference type="PANTHER" id="PTHR45772">
    <property type="entry name" value="CONSERVED COMPONENT OF ABC TRANSPORTER FOR NATURAL AMINO ACIDS-RELATED"/>
    <property type="match status" value="1"/>
</dbReference>
<keyword evidence="2" id="KW-0547">Nucleotide-binding</keyword>
<dbReference type="InterPro" id="IPR027417">
    <property type="entry name" value="P-loop_NTPase"/>
</dbReference>
<dbReference type="PANTHER" id="PTHR45772:SF7">
    <property type="entry name" value="AMINO ACID ABC TRANSPORTER ATP-BINDING PROTEIN"/>
    <property type="match status" value="1"/>
</dbReference>
<dbReference type="GO" id="GO:0005524">
    <property type="term" value="F:ATP binding"/>
    <property type="evidence" value="ECO:0007669"/>
    <property type="project" value="UniProtKB-KW"/>
</dbReference>
<evidence type="ECO:0000256" key="2">
    <source>
        <dbReference type="ARBA" id="ARBA00022741"/>
    </source>
</evidence>
<dbReference type="eggNOG" id="COG0411">
    <property type="taxonomic scope" value="Bacteria"/>
</dbReference>
<dbReference type="GO" id="GO:0005886">
    <property type="term" value="C:plasma membrane"/>
    <property type="evidence" value="ECO:0007669"/>
    <property type="project" value="TreeGrafter"/>
</dbReference>
<dbReference type="GO" id="GO:0042941">
    <property type="term" value="P:D-alanine transmembrane transport"/>
    <property type="evidence" value="ECO:0007669"/>
    <property type="project" value="TreeGrafter"/>
</dbReference>
<dbReference type="SMART" id="SM00382">
    <property type="entry name" value="AAA"/>
    <property type="match status" value="1"/>
</dbReference>
<keyword evidence="1" id="KW-0813">Transport</keyword>
<dbReference type="InterPro" id="IPR003439">
    <property type="entry name" value="ABC_transporter-like_ATP-bd"/>
</dbReference>
<organism evidence="5 6">
    <name type="scientific">Octadecabacter antarcticus 307</name>
    <dbReference type="NCBI Taxonomy" id="391626"/>
    <lineage>
        <taxon>Bacteria</taxon>
        <taxon>Pseudomonadati</taxon>
        <taxon>Pseudomonadota</taxon>
        <taxon>Alphaproteobacteria</taxon>
        <taxon>Rhodobacterales</taxon>
        <taxon>Roseobacteraceae</taxon>
        <taxon>Octadecabacter</taxon>
    </lineage>
</organism>
<reference evidence="5 6" key="1">
    <citation type="journal article" date="2013" name="PLoS ONE">
        <title>Poles Apart: Arctic and Antarctic Octadecabacter strains Share High Genome Plasticity and a New Type of Xanthorhodopsin.</title>
        <authorList>
            <person name="Vollmers J."/>
            <person name="Voget S."/>
            <person name="Dietrich S."/>
            <person name="Gollnow K."/>
            <person name="Smits M."/>
            <person name="Meyer K."/>
            <person name="Brinkhoff T."/>
            <person name="Simon M."/>
            <person name="Daniel R."/>
        </authorList>
    </citation>
    <scope>NUCLEOTIDE SEQUENCE [LARGE SCALE GENOMIC DNA]</scope>
    <source>
        <strain evidence="5 6">307</strain>
    </source>
</reference>
<proteinExistence type="predicted"/>